<accession>A0A9X3N9W7</accession>
<dbReference type="InterPro" id="IPR038081">
    <property type="entry name" value="CalX-like_sf"/>
</dbReference>
<evidence type="ECO:0000256" key="3">
    <source>
        <dbReference type="ARBA" id="ARBA00022837"/>
    </source>
</evidence>
<dbReference type="InterPro" id="IPR055353">
    <property type="entry name" value="DUF7619"/>
</dbReference>
<feature type="domain" description="Calx-beta" evidence="6">
    <location>
        <begin position="526"/>
        <end position="639"/>
    </location>
</feature>
<keyword evidence="1 5" id="KW-0732">Signal</keyword>
<feature type="chain" id="PRO_5040860674" description="Calx-beta domain-containing protein" evidence="5">
    <location>
        <begin position="22"/>
        <end position="1506"/>
    </location>
</feature>
<keyword evidence="3" id="KW-0106">Calcium</keyword>
<dbReference type="Pfam" id="PF03160">
    <property type="entry name" value="Calx-beta"/>
    <property type="match status" value="1"/>
</dbReference>
<dbReference type="GO" id="GO:0016020">
    <property type="term" value="C:membrane"/>
    <property type="evidence" value="ECO:0007669"/>
    <property type="project" value="InterPro"/>
</dbReference>
<evidence type="ECO:0008006" key="10">
    <source>
        <dbReference type="Google" id="ProtNLM"/>
    </source>
</evidence>
<gene>
    <name evidence="8" type="ORF">OJ997_11430</name>
</gene>
<reference evidence="8" key="1">
    <citation type="submission" date="2022-10" db="EMBL/GenBank/DDBJ databases">
        <title>The WGS of Solirubrobacter phytolaccae KCTC 29190.</title>
        <authorList>
            <person name="Jiang Z."/>
        </authorList>
    </citation>
    <scope>NUCLEOTIDE SEQUENCE</scope>
    <source>
        <strain evidence="8">KCTC 29190</strain>
    </source>
</reference>
<dbReference type="InterPro" id="IPR003644">
    <property type="entry name" value="Calx_beta"/>
</dbReference>
<feature type="signal peptide" evidence="5">
    <location>
        <begin position="1"/>
        <end position="21"/>
    </location>
</feature>
<dbReference type="Pfam" id="PF24595">
    <property type="entry name" value="DUF7619"/>
    <property type="match status" value="2"/>
</dbReference>
<evidence type="ECO:0000259" key="6">
    <source>
        <dbReference type="Pfam" id="PF03160"/>
    </source>
</evidence>
<evidence type="ECO:0000256" key="5">
    <source>
        <dbReference type="SAM" id="SignalP"/>
    </source>
</evidence>
<evidence type="ECO:0000256" key="4">
    <source>
        <dbReference type="SAM" id="MobiDB-lite"/>
    </source>
</evidence>
<organism evidence="8 9">
    <name type="scientific">Solirubrobacter phytolaccae</name>
    <dbReference type="NCBI Taxonomy" id="1404360"/>
    <lineage>
        <taxon>Bacteria</taxon>
        <taxon>Bacillati</taxon>
        <taxon>Actinomycetota</taxon>
        <taxon>Thermoleophilia</taxon>
        <taxon>Solirubrobacterales</taxon>
        <taxon>Solirubrobacteraceae</taxon>
        <taxon>Solirubrobacter</taxon>
    </lineage>
</organism>
<keyword evidence="2" id="KW-0677">Repeat</keyword>
<dbReference type="Proteomes" id="UP001147653">
    <property type="component" value="Unassembled WGS sequence"/>
</dbReference>
<evidence type="ECO:0000256" key="2">
    <source>
        <dbReference type="ARBA" id="ARBA00022737"/>
    </source>
</evidence>
<sequence length="1506" mass="155685">MVRTFLLALVVTAFLAPAAQAACTNTYSGPSGGEWQVAANWSLGHIPTSAEDVCVSRDVVIVERGIATGRLATIAAGAKVTMRTDPGFAHTQASFAEVDNAGTFEFVATGTAADNDSNELTVGTFSNRGTLRTAQNEGYTAIRGNVTNTGTVAVTSRLRLLDNGAPITWLSSGTITVTGELWMESGHGGTLRQTGGTLTNAGDVTFWGSSDQLAVSGGTFLGSPVTLRQGSLALTGGTGTARIHWGAASLATDVAAGWTIRIEDRSSDWVRLRVPAGQTRTNAGTIVFARDPIADTTNRVGVAIDVLDGAKLINTGTIRADANVVAEQRIIAPYSSGQSYPSPTAFVQNGVLEVHHALAVPPFTQGGGTTSVDAGVRFTVGAPLQNTDPGLTLNAGTITGGGRVSARRVTNRGGVVAPTPALDFSYNNIWETETQGGDYVQEAGGTLRTRLSAAGSGLSVGGVATLGGAWDVAPALGHTPPAGQTYAVVRTLTLGSRRVGTFAHVVGAYAPTYELDGADVTVPGGSASFSVDDVAVREGETFTFTVRRSSGAGAAAVRWSARDTGSAQRASDYPEINGGFPLFGDLTFAAGETAKTVTTVWTANDGAPEPDETFQFHLSHPTTVPISRATATATILNDDTSLTSVAPNVLSNGGPATVTLRGEGLTSQTKLLLRRGGRPDIAPLSFVPADDGRSATAVFDTTTATPLDASWFIEARTYGIGGGSRLVSLQAATGEARPYVQATGPAFARGGLPSDDYLYFGNLGAVASRPAAVRLSGYPVGADLAVDHLPPGATAGFYDGVKGRTVVVSLGRVPARSSDFVRIRYTPTTTIAGHTKLNLQAAMTFTDAIPALTDARTFTGATLLPPSAGSLVRADLTFSGGGSLRMTYSQAAADGAAPTVTHTGTSWTFAGTLPVAAAPAKAVRASVDDPTKGLLKVDFNGGEFKITGPLQQVEGAYELSIQRLRLTECMKDLGFLNGTDYEDLKRLAEGAVVMKGMVSAAGASSELGNFSLQLGALDAVMSGAWEMRVAGGPSAVLDNIANTKFNLYPEQDDEWQLLWMMQLCTEHDKPVEAPDPQYDKDGNFIPPPFVKELLQSHDPNEKAGTPGGGAAHAVRSDKPLHYRVSFENLPAASAAAQTVRVTDPLDPAKLDLSTFALGPIDFGDVLLTPPANARSWTTTVDLRPATDLLVRVEAGLEGSSAVWKFTSLDPATLTATTDAVAGFLPPNKVAPEGQGGVSYSVAPVAGVATGTVVGGDASIVFDTNAAIVTNVWSNLLDDTAPAAAVQSAVVRDCGVDVAWGGTDAGSGIASYDVWMSEDGGAWRPVAMRTAGTSARVPAEAGRAYRFDVQARDFAGNLQAAERGDARAVSADCSAPVVDPGDGQIIVEQPGPPSGPGPGGGGAPQPAPKLAFGRTPVSVKLGKVTRRAVTVTLTSRERFAFTGTATLRVGKALSRAAKFSLGKPAKVTLRPKAPLKRGRTKVVLRLALVAPGGVKKTVDVKLTVRVR</sequence>
<dbReference type="SUPFAM" id="SSF141072">
    <property type="entry name" value="CalX-like"/>
    <property type="match status" value="1"/>
</dbReference>
<comment type="caution">
    <text evidence="8">The sequence shown here is derived from an EMBL/GenBank/DDBJ whole genome shotgun (WGS) entry which is preliminary data.</text>
</comment>
<dbReference type="Gene3D" id="2.60.40.2030">
    <property type="match status" value="1"/>
</dbReference>
<dbReference type="GO" id="GO:0007154">
    <property type="term" value="P:cell communication"/>
    <property type="evidence" value="ECO:0007669"/>
    <property type="project" value="InterPro"/>
</dbReference>
<protein>
    <recommendedName>
        <fullName evidence="10">Calx-beta domain-containing protein</fullName>
    </recommendedName>
</protein>
<dbReference type="RefSeq" id="WP_270025219.1">
    <property type="nucleotide sequence ID" value="NZ_JAPDDP010000017.1"/>
</dbReference>
<name>A0A9X3N9W7_9ACTN</name>
<feature type="domain" description="DUF7619" evidence="7">
    <location>
        <begin position="1098"/>
        <end position="1157"/>
    </location>
</feature>
<feature type="region of interest" description="Disordered" evidence="4">
    <location>
        <begin position="1380"/>
        <end position="1408"/>
    </location>
</feature>
<evidence type="ECO:0000313" key="8">
    <source>
        <dbReference type="EMBL" id="MDA0180907.1"/>
    </source>
</evidence>
<keyword evidence="9" id="KW-1185">Reference proteome</keyword>
<proteinExistence type="predicted"/>
<dbReference type="EMBL" id="JAPDDP010000017">
    <property type="protein sequence ID" value="MDA0180907.1"/>
    <property type="molecule type" value="Genomic_DNA"/>
</dbReference>
<evidence type="ECO:0000259" key="7">
    <source>
        <dbReference type="Pfam" id="PF24595"/>
    </source>
</evidence>
<evidence type="ECO:0000313" key="9">
    <source>
        <dbReference type="Proteomes" id="UP001147653"/>
    </source>
</evidence>
<feature type="domain" description="DUF7619" evidence="7">
    <location>
        <begin position="1225"/>
        <end position="1273"/>
    </location>
</feature>
<evidence type="ECO:0000256" key="1">
    <source>
        <dbReference type="ARBA" id="ARBA00022729"/>
    </source>
</evidence>